<feature type="compositionally biased region" description="Basic and acidic residues" evidence="7">
    <location>
        <begin position="144"/>
        <end position="165"/>
    </location>
</feature>
<dbReference type="InterPro" id="IPR041243">
    <property type="entry name" value="STI1/HOP_DP"/>
</dbReference>
<dbReference type="InterPro" id="IPR011990">
    <property type="entry name" value="TPR-like_helical_dom_sf"/>
</dbReference>
<dbReference type="Pfam" id="PF13414">
    <property type="entry name" value="TPR_11"/>
    <property type="match status" value="2"/>
</dbReference>
<dbReference type="FunFam" id="1.25.40.10:FF:000010">
    <property type="entry name" value="Stress-induced phosphoprotein 1"/>
    <property type="match status" value="1"/>
</dbReference>
<feature type="repeat" description="TPR" evidence="6">
    <location>
        <begin position="5"/>
        <end position="38"/>
    </location>
</feature>
<keyword evidence="2" id="KW-0963">Cytoplasm</keyword>
<dbReference type="GO" id="GO:0051879">
    <property type="term" value="F:Hsp90 protein binding"/>
    <property type="evidence" value="ECO:0007669"/>
    <property type="project" value="TreeGrafter"/>
</dbReference>
<dbReference type="InterPro" id="IPR006636">
    <property type="entry name" value="STI1_HS-bd"/>
</dbReference>
<reference evidence="9" key="1">
    <citation type="submission" date="2016-12" db="EMBL/GenBank/DDBJ databases">
        <title>An insight into the sialome and mialome of the sand fly, Nyssomyia neivai.</title>
        <authorList>
            <person name="Sebastian V."/>
            <person name="Goulart T.M."/>
            <person name="Oliveira W."/>
            <person name="Calvo E."/>
            <person name="Oliveira L.F."/>
            <person name="Pinto M.C."/>
            <person name="Rosselino A.M."/>
            <person name="Ribeiro J.M."/>
        </authorList>
    </citation>
    <scope>NUCLEOTIDE SEQUENCE</scope>
</reference>
<keyword evidence="3" id="KW-0677">Repeat</keyword>
<evidence type="ECO:0000313" key="9">
    <source>
        <dbReference type="EMBL" id="JAV09944.1"/>
    </source>
</evidence>
<dbReference type="SMART" id="SM00028">
    <property type="entry name" value="TPR"/>
    <property type="match status" value="9"/>
</dbReference>
<dbReference type="SMART" id="SM00727">
    <property type="entry name" value="STI1"/>
    <property type="match status" value="1"/>
</dbReference>
<dbReference type="SUPFAM" id="SSF48452">
    <property type="entry name" value="TPR-like"/>
    <property type="match status" value="3"/>
</dbReference>
<feature type="repeat" description="TPR" evidence="6">
    <location>
        <begin position="296"/>
        <end position="329"/>
    </location>
</feature>
<dbReference type="PANTHER" id="PTHR22904:SF523">
    <property type="entry name" value="STRESS-INDUCED-PHOSPHOPROTEIN 1"/>
    <property type="match status" value="1"/>
</dbReference>
<sequence length="476" mass="54261">MEDQINALKEKGNAALSAGKYDEAIAAYTEALKLNDQNYLIYSNRSAAFVKAGKYQEALQDAQKTVSLNPTWAKGYSRLGTAYSYLNCTMEAFEAYNKGLEYDRSNTALLQGLDEIKKRLLSDLASEIPMDVDPPATKAPQPKSKPEPKVDENLPENKRLARREKELGNDAYKKRDFDVAITHYEAAIQHDATDITFYNNLAAVYFEKREYQKCIKECEKGIAIGRENRADFKLIAKGFSRIGNAYRKLEEWQSAKVFYEKSMAEHRTPEVKTLLSEIEKKIKEEERKAYIDPVKAEEEKEMGNEYFKKAEYSTAVKHYTEAIKRNPDDPKLYSNRAACYTKLAAFDLGLRDCDTCVRLDDKFIKGWIRKGKILQGMQQQSKALQAYQKALELDPSNAEALEGYRNCTMAVNSNPEEVLKKAMSDPEVQHILQDPAMRLILDQMQEDPKAVQEHLKNPAIASKIQKLLECGIIKIH</sequence>
<evidence type="ECO:0000256" key="5">
    <source>
        <dbReference type="ARBA" id="ARBA00026193"/>
    </source>
</evidence>
<dbReference type="GO" id="GO:0005737">
    <property type="term" value="C:cytoplasm"/>
    <property type="evidence" value="ECO:0007669"/>
    <property type="project" value="UniProtKB-SubCell"/>
</dbReference>
<dbReference type="FunFam" id="1.25.40.10:FF:000020">
    <property type="entry name" value="Stress-induced phosphoprotein 1"/>
    <property type="match status" value="1"/>
</dbReference>
<dbReference type="EMBL" id="GFDF01004140">
    <property type="protein sequence ID" value="JAV09944.1"/>
    <property type="molecule type" value="Transcribed_RNA"/>
</dbReference>
<name>A0A1L8DU50_9DIPT</name>
<dbReference type="PROSITE" id="PS50005">
    <property type="entry name" value="TPR"/>
    <property type="match status" value="5"/>
</dbReference>
<keyword evidence="4 6" id="KW-0802">TPR repeat</keyword>
<dbReference type="Gene3D" id="1.10.260.100">
    <property type="match status" value="1"/>
</dbReference>
<dbReference type="FunFam" id="1.25.40.10:FF:000027">
    <property type="entry name" value="stress-induced-phosphoprotein 1 isoform X1"/>
    <property type="match status" value="1"/>
</dbReference>
<feature type="repeat" description="TPR" evidence="6">
    <location>
        <begin position="39"/>
        <end position="72"/>
    </location>
</feature>
<dbReference type="Pfam" id="PF17830">
    <property type="entry name" value="STI1-HOP_DP"/>
    <property type="match status" value="1"/>
</dbReference>
<comment type="subcellular location">
    <subcellularLocation>
        <location evidence="1">Cytoplasm</location>
    </subcellularLocation>
</comment>
<feature type="domain" description="STI1" evidence="8">
    <location>
        <begin position="425"/>
        <end position="464"/>
    </location>
</feature>
<dbReference type="Gene3D" id="1.25.40.10">
    <property type="entry name" value="Tetratricopeptide repeat domain"/>
    <property type="match status" value="3"/>
</dbReference>
<protein>
    <recommendedName>
        <fullName evidence="5">Stress-induced-phosphoprotein 1</fullName>
    </recommendedName>
</protein>
<dbReference type="Pfam" id="PF00515">
    <property type="entry name" value="TPR_1"/>
    <property type="match status" value="1"/>
</dbReference>
<evidence type="ECO:0000256" key="6">
    <source>
        <dbReference type="PROSITE-ProRule" id="PRU00339"/>
    </source>
</evidence>
<dbReference type="PANTHER" id="PTHR22904">
    <property type="entry name" value="TPR REPEAT CONTAINING PROTEIN"/>
    <property type="match status" value="1"/>
</dbReference>
<evidence type="ECO:0000259" key="8">
    <source>
        <dbReference type="SMART" id="SM00727"/>
    </source>
</evidence>
<feature type="repeat" description="TPR" evidence="6">
    <location>
        <begin position="73"/>
        <end position="106"/>
    </location>
</feature>
<organism evidence="9">
    <name type="scientific">Nyssomyia neivai</name>
    <dbReference type="NCBI Taxonomy" id="330878"/>
    <lineage>
        <taxon>Eukaryota</taxon>
        <taxon>Metazoa</taxon>
        <taxon>Ecdysozoa</taxon>
        <taxon>Arthropoda</taxon>
        <taxon>Hexapoda</taxon>
        <taxon>Insecta</taxon>
        <taxon>Pterygota</taxon>
        <taxon>Neoptera</taxon>
        <taxon>Endopterygota</taxon>
        <taxon>Diptera</taxon>
        <taxon>Nematocera</taxon>
        <taxon>Psychodoidea</taxon>
        <taxon>Psychodidae</taxon>
        <taxon>Nyssomyia</taxon>
    </lineage>
</organism>
<accession>A0A1L8DU50</accession>
<evidence type="ECO:0000256" key="1">
    <source>
        <dbReference type="ARBA" id="ARBA00004496"/>
    </source>
</evidence>
<dbReference type="InterPro" id="IPR019734">
    <property type="entry name" value="TPR_rpt"/>
</dbReference>
<feature type="repeat" description="TPR" evidence="6">
    <location>
        <begin position="364"/>
        <end position="397"/>
    </location>
</feature>
<dbReference type="FunFam" id="1.10.260.100:FF:000002">
    <property type="entry name" value="Stress-induced-phosphoprotein 1 (Hsp70/Hsp90-organizing)"/>
    <property type="match status" value="1"/>
</dbReference>
<proteinExistence type="predicted"/>
<evidence type="ECO:0000256" key="4">
    <source>
        <dbReference type="ARBA" id="ARBA00022803"/>
    </source>
</evidence>
<evidence type="ECO:0000256" key="3">
    <source>
        <dbReference type="ARBA" id="ARBA00022737"/>
    </source>
</evidence>
<dbReference type="AlphaFoldDB" id="A0A1L8DU50"/>
<dbReference type="Pfam" id="PF13432">
    <property type="entry name" value="TPR_16"/>
    <property type="match status" value="1"/>
</dbReference>
<evidence type="ECO:0000256" key="7">
    <source>
        <dbReference type="SAM" id="MobiDB-lite"/>
    </source>
</evidence>
<feature type="region of interest" description="Disordered" evidence="7">
    <location>
        <begin position="129"/>
        <end position="165"/>
    </location>
</feature>
<evidence type="ECO:0000256" key="2">
    <source>
        <dbReference type="ARBA" id="ARBA00022490"/>
    </source>
</evidence>